<gene>
    <name evidence="1" type="ORF">BN997_01768</name>
</gene>
<protein>
    <recommendedName>
        <fullName evidence="3">GNAT family N-acetyltransferase</fullName>
    </recommendedName>
</protein>
<evidence type="ECO:0000313" key="1">
    <source>
        <dbReference type="EMBL" id="CEI81913.1"/>
    </source>
</evidence>
<dbReference type="AlphaFoldDB" id="A0A0A1MFQ6"/>
<dbReference type="EMBL" id="CDGG01000001">
    <property type="protein sequence ID" value="CEI81913.1"/>
    <property type="molecule type" value="Genomic_DNA"/>
</dbReference>
<sequence>MEIQTEQLILRPFTSLDKDILVTFRMYQQINWDNKKNRVFKKYWNMYAEHFIEDI</sequence>
<reference evidence="1 2" key="1">
    <citation type="submission" date="2014-11" db="EMBL/GenBank/DDBJ databases">
        <authorList>
            <person name="Urmite Genomes Urmite Genomes"/>
        </authorList>
    </citation>
    <scope>NUCLEOTIDE SEQUENCE [LARGE SCALE GENOMIC DNA]</scope>
    <source>
        <strain evidence="1 2">Oc5</strain>
    </source>
</reference>
<proteinExistence type="predicted"/>
<dbReference type="Proteomes" id="UP000040453">
    <property type="component" value="Unassembled WGS sequence"/>
</dbReference>
<evidence type="ECO:0008006" key="3">
    <source>
        <dbReference type="Google" id="ProtNLM"/>
    </source>
</evidence>
<keyword evidence="2" id="KW-1185">Reference proteome</keyword>
<name>A0A0A1MFQ6_9BACI</name>
<accession>A0A0A1MFQ6</accession>
<dbReference type="RefSeq" id="WP_175297024.1">
    <property type="nucleotide sequence ID" value="NZ_CDGG01000001.1"/>
</dbReference>
<organism evidence="1 2">
    <name type="scientific">Oceanobacillus oncorhynchi</name>
    <dbReference type="NCBI Taxonomy" id="545501"/>
    <lineage>
        <taxon>Bacteria</taxon>
        <taxon>Bacillati</taxon>
        <taxon>Bacillota</taxon>
        <taxon>Bacilli</taxon>
        <taxon>Bacillales</taxon>
        <taxon>Bacillaceae</taxon>
        <taxon>Oceanobacillus</taxon>
    </lineage>
</organism>
<evidence type="ECO:0000313" key="2">
    <source>
        <dbReference type="Proteomes" id="UP000040453"/>
    </source>
</evidence>
<dbReference type="STRING" id="545501.BN997_01768"/>